<dbReference type="AlphaFoldDB" id="A0AA40DSW0"/>
<organism evidence="2 3">
    <name type="scientific">Lasiosphaeris hirsuta</name>
    <dbReference type="NCBI Taxonomy" id="260670"/>
    <lineage>
        <taxon>Eukaryota</taxon>
        <taxon>Fungi</taxon>
        <taxon>Dikarya</taxon>
        <taxon>Ascomycota</taxon>
        <taxon>Pezizomycotina</taxon>
        <taxon>Sordariomycetes</taxon>
        <taxon>Sordariomycetidae</taxon>
        <taxon>Sordariales</taxon>
        <taxon>Lasiosphaeriaceae</taxon>
        <taxon>Lasiosphaeris</taxon>
    </lineage>
</organism>
<gene>
    <name evidence="2" type="ORF">B0H67DRAFT_646166</name>
</gene>
<reference evidence="2" key="1">
    <citation type="submission" date="2023-06" db="EMBL/GenBank/DDBJ databases">
        <title>Genome-scale phylogeny and comparative genomics of the fungal order Sordariales.</title>
        <authorList>
            <consortium name="Lawrence Berkeley National Laboratory"/>
            <person name="Hensen N."/>
            <person name="Bonometti L."/>
            <person name="Westerberg I."/>
            <person name="Brannstrom I.O."/>
            <person name="Guillou S."/>
            <person name="Cros-Aarteil S."/>
            <person name="Calhoun S."/>
            <person name="Haridas S."/>
            <person name="Kuo A."/>
            <person name="Mondo S."/>
            <person name="Pangilinan J."/>
            <person name="Riley R."/>
            <person name="Labutti K."/>
            <person name="Andreopoulos B."/>
            <person name="Lipzen A."/>
            <person name="Chen C."/>
            <person name="Yanf M."/>
            <person name="Daum C."/>
            <person name="Ng V."/>
            <person name="Clum A."/>
            <person name="Steindorff A."/>
            <person name="Ohm R."/>
            <person name="Martin F."/>
            <person name="Silar P."/>
            <person name="Natvig D."/>
            <person name="Lalanne C."/>
            <person name="Gautier V."/>
            <person name="Ament-Velasquez S.L."/>
            <person name="Kruys A."/>
            <person name="Hutchinson M.I."/>
            <person name="Powell A.J."/>
            <person name="Barry K."/>
            <person name="Miller A.N."/>
            <person name="Grigoriev I.V."/>
            <person name="Debuchy R."/>
            <person name="Gladieux P."/>
            <person name="Thoren M.H."/>
            <person name="Johannesson H."/>
        </authorList>
    </citation>
    <scope>NUCLEOTIDE SEQUENCE</scope>
    <source>
        <strain evidence="2">SMH4607-1</strain>
    </source>
</reference>
<comment type="caution">
    <text evidence="2">The sequence shown here is derived from an EMBL/GenBank/DDBJ whole genome shotgun (WGS) entry which is preliminary data.</text>
</comment>
<dbReference type="EMBL" id="JAUKUA010000005">
    <property type="protein sequence ID" value="KAK0710733.1"/>
    <property type="molecule type" value="Genomic_DNA"/>
</dbReference>
<name>A0AA40DSW0_9PEZI</name>
<dbReference type="Proteomes" id="UP001172102">
    <property type="component" value="Unassembled WGS sequence"/>
</dbReference>
<evidence type="ECO:0000256" key="1">
    <source>
        <dbReference type="SAM" id="SignalP"/>
    </source>
</evidence>
<keyword evidence="3" id="KW-1185">Reference proteome</keyword>
<feature type="signal peptide" evidence="1">
    <location>
        <begin position="1"/>
        <end position="18"/>
    </location>
</feature>
<accession>A0AA40DSW0</accession>
<evidence type="ECO:0000313" key="3">
    <source>
        <dbReference type="Proteomes" id="UP001172102"/>
    </source>
</evidence>
<feature type="chain" id="PRO_5041281798" evidence="1">
    <location>
        <begin position="19"/>
        <end position="126"/>
    </location>
</feature>
<protein>
    <submittedName>
        <fullName evidence="2">Uncharacterized protein</fullName>
    </submittedName>
</protein>
<proteinExistence type="predicted"/>
<sequence>MQLTNVLTFLTFTGYATAECFDSGVDWDDKTFALNSALSTCHMQLTGTYGPESSFSGQKASCANGKPGSNIKYDFIIKHIKGGEKALGPGECFEDLRKEIEGCKKGGRSSYENWQYKADPNEGSCN</sequence>
<keyword evidence="1" id="KW-0732">Signal</keyword>
<evidence type="ECO:0000313" key="2">
    <source>
        <dbReference type="EMBL" id="KAK0710733.1"/>
    </source>
</evidence>